<dbReference type="InterPro" id="IPR026055">
    <property type="entry name" value="FAR"/>
</dbReference>
<keyword evidence="1" id="KW-0521">NADP</keyword>
<dbReference type="Proteomes" id="UP000235023">
    <property type="component" value="Unassembled WGS sequence"/>
</dbReference>
<proteinExistence type="inferred from homology"/>
<dbReference type="GO" id="GO:0035336">
    <property type="term" value="P:long-chain fatty-acyl-CoA metabolic process"/>
    <property type="evidence" value="ECO:0007669"/>
    <property type="project" value="TreeGrafter"/>
</dbReference>
<dbReference type="AlphaFoldDB" id="A0A2J5I7E4"/>
<dbReference type="PANTHER" id="PTHR11011:SF45">
    <property type="entry name" value="FATTY ACYL-COA REDUCTASE CG8306-RELATED"/>
    <property type="match status" value="1"/>
</dbReference>
<evidence type="ECO:0000256" key="1">
    <source>
        <dbReference type="RuleBase" id="RU363097"/>
    </source>
</evidence>
<sequence length="410" mass="45475">MIPSPTDIDQWFKDQTVLLTGGTGTLGGCLLYKLAIQLPTKRVFVLCRGSIHQAMTKLENSMPEQTDDILESGRVTFVVGDLTKANAGLKESDLHQVQDQVTVVINAAGNVSLLQDLRESVGENTVPHLALVRLCGTFQRIQRFLHVSSAYVNSFLPGGAVEERVYDIYGDAVDSAQNLKSILNTGKSPFTSSFAVPYNHAKYIAERLLLDASPPFPLLIIRPSNIGPAIRDPSPFYGLHMVIPLHSYVQFVLCNSTQRREELEAELPLENIIDEIPVDLVANTCLLHLAMGTTGMVHSAAKLYQPRCVGDIKRDCLNHTSPELIDDLRRSEISNHPEFLTHFTDMFTKFCRDWKFECTRSDSLREVQGPLTLSLEGHDAAAFLAVRIERVARRLLDTVKRAQASGHSLG</sequence>
<reference evidence="4" key="1">
    <citation type="submission" date="2017-12" db="EMBL/GenBank/DDBJ databases">
        <authorList>
            <consortium name="DOE Joint Genome Institute"/>
            <person name="Mondo S.J."/>
            <person name="Kjaerbolling I."/>
            <person name="Vesth T.C."/>
            <person name="Frisvad J.C."/>
            <person name="Nybo J.L."/>
            <person name="Theobald S."/>
            <person name="Kuo A."/>
            <person name="Bowyer P."/>
            <person name="Matsuda Y."/>
            <person name="Lyhne E.K."/>
            <person name="Kogle M.E."/>
            <person name="Clum A."/>
            <person name="Lipzen A."/>
            <person name="Salamov A."/>
            <person name="Ngan C.Y."/>
            <person name="Daum C."/>
            <person name="Chiniquy J."/>
            <person name="Barry K."/>
            <person name="LaButti K."/>
            <person name="Haridas S."/>
            <person name="Simmons B.A."/>
            <person name="Magnuson J.K."/>
            <person name="Mortensen U.H."/>
            <person name="Larsen T.O."/>
            <person name="Grigoriev I.V."/>
            <person name="Baker S.E."/>
            <person name="Andersen M.R."/>
            <person name="Nordberg H.P."/>
            <person name="Cantor M.N."/>
            <person name="Hua S.X."/>
        </authorList>
    </citation>
    <scope>NUCLEOTIDE SEQUENCE [LARGE SCALE GENOMIC DNA]</scope>
    <source>
        <strain evidence="4">IBT 19404</strain>
    </source>
</reference>
<feature type="domain" description="Thioester reductase (TE)" evidence="2">
    <location>
        <begin position="19"/>
        <end position="284"/>
    </location>
</feature>
<dbReference type="InterPro" id="IPR036291">
    <property type="entry name" value="NAD(P)-bd_dom_sf"/>
</dbReference>
<dbReference type="Gene3D" id="3.40.50.720">
    <property type="entry name" value="NAD(P)-binding Rossmann-like Domain"/>
    <property type="match status" value="1"/>
</dbReference>
<keyword evidence="4" id="KW-1185">Reference proteome</keyword>
<comment type="catalytic activity">
    <reaction evidence="1">
        <text>a long-chain fatty acyl-CoA + 2 NADPH + 2 H(+) = a long-chain primary fatty alcohol + 2 NADP(+) + CoA</text>
        <dbReference type="Rhea" id="RHEA:52716"/>
        <dbReference type="ChEBI" id="CHEBI:15378"/>
        <dbReference type="ChEBI" id="CHEBI:57287"/>
        <dbReference type="ChEBI" id="CHEBI:57783"/>
        <dbReference type="ChEBI" id="CHEBI:58349"/>
        <dbReference type="ChEBI" id="CHEBI:77396"/>
        <dbReference type="ChEBI" id="CHEBI:83139"/>
        <dbReference type="EC" id="1.2.1.84"/>
    </reaction>
</comment>
<comment type="similarity">
    <text evidence="1">Belongs to the fatty acyl-CoA reductase family.</text>
</comment>
<evidence type="ECO:0000313" key="4">
    <source>
        <dbReference type="Proteomes" id="UP000235023"/>
    </source>
</evidence>
<keyword evidence="1" id="KW-0444">Lipid biosynthesis</keyword>
<organism evidence="3 4">
    <name type="scientific">Aspergillus taichungensis</name>
    <dbReference type="NCBI Taxonomy" id="482145"/>
    <lineage>
        <taxon>Eukaryota</taxon>
        <taxon>Fungi</taxon>
        <taxon>Dikarya</taxon>
        <taxon>Ascomycota</taxon>
        <taxon>Pezizomycotina</taxon>
        <taxon>Eurotiomycetes</taxon>
        <taxon>Eurotiomycetidae</taxon>
        <taxon>Eurotiales</taxon>
        <taxon>Aspergillaceae</taxon>
        <taxon>Aspergillus</taxon>
        <taxon>Aspergillus subgen. Circumdati</taxon>
    </lineage>
</organism>
<name>A0A2J5I7E4_9EURO</name>
<dbReference type="Pfam" id="PF07993">
    <property type="entry name" value="NAD_binding_4"/>
    <property type="match status" value="1"/>
</dbReference>
<dbReference type="PANTHER" id="PTHR11011">
    <property type="entry name" value="MALE STERILITY PROTEIN 2-RELATED"/>
    <property type="match status" value="1"/>
</dbReference>
<dbReference type="OrthoDB" id="429813at2759"/>
<dbReference type="EMBL" id="KZ559501">
    <property type="protein sequence ID" value="PLN85918.1"/>
    <property type="molecule type" value="Genomic_DNA"/>
</dbReference>
<dbReference type="InterPro" id="IPR013120">
    <property type="entry name" value="FAR_NAD-bd"/>
</dbReference>
<evidence type="ECO:0000313" key="3">
    <source>
        <dbReference type="EMBL" id="PLN85918.1"/>
    </source>
</evidence>
<dbReference type="GO" id="GO:0080019">
    <property type="term" value="F:alcohol-forming very long-chain fatty acyl-CoA reductase activity"/>
    <property type="evidence" value="ECO:0007669"/>
    <property type="project" value="InterPro"/>
</dbReference>
<dbReference type="GO" id="GO:0005777">
    <property type="term" value="C:peroxisome"/>
    <property type="evidence" value="ECO:0007669"/>
    <property type="project" value="TreeGrafter"/>
</dbReference>
<gene>
    <name evidence="3" type="ORF">BDW42DRAFT_120578</name>
</gene>
<evidence type="ECO:0000259" key="2">
    <source>
        <dbReference type="Pfam" id="PF07993"/>
    </source>
</evidence>
<accession>A0A2J5I7E4</accession>
<comment type="function">
    <text evidence="1">Catalyzes the reduction of fatty acyl-CoA to fatty alcohols.</text>
</comment>
<protein>
    <recommendedName>
        <fullName evidence="1">Fatty acyl-CoA reductase</fullName>
        <ecNumber evidence="1">1.2.1.84</ecNumber>
    </recommendedName>
</protein>
<dbReference type="SUPFAM" id="SSF51735">
    <property type="entry name" value="NAD(P)-binding Rossmann-fold domains"/>
    <property type="match status" value="1"/>
</dbReference>
<dbReference type="EC" id="1.2.1.84" evidence="1"/>
<keyword evidence="1" id="KW-0443">Lipid metabolism</keyword>
<keyword evidence="1" id="KW-0560">Oxidoreductase</keyword>
<dbReference type="GO" id="GO:0102965">
    <property type="term" value="F:alcohol-forming long-chain fatty acyl-CoA reductase activity"/>
    <property type="evidence" value="ECO:0007669"/>
    <property type="project" value="UniProtKB-EC"/>
</dbReference>